<dbReference type="Gene3D" id="1.10.10.10">
    <property type="entry name" value="Winged helix-like DNA-binding domain superfamily/Winged helix DNA-binding domain"/>
    <property type="match status" value="2"/>
</dbReference>
<dbReference type="SMART" id="SM00351">
    <property type="entry name" value="PAX"/>
    <property type="match status" value="1"/>
</dbReference>
<feature type="region of interest" description="Disordered" evidence="8">
    <location>
        <begin position="112"/>
        <end position="132"/>
    </location>
</feature>
<dbReference type="PANTHER" id="PTHR45636:SF41">
    <property type="entry name" value="PAIRED BOX PROTEIN PAX-6-RELATED"/>
    <property type="match status" value="1"/>
</dbReference>
<feature type="compositionally biased region" description="Low complexity" evidence="8">
    <location>
        <begin position="114"/>
        <end position="123"/>
    </location>
</feature>
<keyword evidence="3" id="KW-0563">Paired box</keyword>
<evidence type="ECO:0000256" key="8">
    <source>
        <dbReference type="SAM" id="MobiDB-lite"/>
    </source>
</evidence>
<keyword evidence="4" id="KW-0805">Transcription regulation</keyword>
<dbReference type="CDD" id="cd00131">
    <property type="entry name" value="PAX"/>
    <property type="match status" value="1"/>
</dbReference>
<name>A0A0D6LYL9_9BILA</name>
<evidence type="ECO:0000256" key="5">
    <source>
        <dbReference type="ARBA" id="ARBA00023125"/>
    </source>
</evidence>
<evidence type="ECO:0000256" key="1">
    <source>
        <dbReference type="ARBA" id="ARBA00004123"/>
    </source>
</evidence>
<evidence type="ECO:0000256" key="3">
    <source>
        <dbReference type="ARBA" id="ARBA00022724"/>
    </source>
</evidence>
<evidence type="ECO:0000256" key="4">
    <source>
        <dbReference type="ARBA" id="ARBA00023015"/>
    </source>
</evidence>
<dbReference type="PANTHER" id="PTHR45636">
    <property type="entry name" value="PAIRED BOX PROTEIN PAX-6-RELATED-RELATED"/>
    <property type="match status" value="1"/>
</dbReference>
<dbReference type="InterPro" id="IPR043565">
    <property type="entry name" value="PAX_fam"/>
</dbReference>
<evidence type="ECO:0000259" key="9">
    <source>
        <dbReference type="PROSITE" id="PS51057"/>
    </source>
</evidence>
<dbReference type="GO" id="GO:0005634">
    <property type="term" value="C:nucleus"/>
    <property type="evidence" value="ECO:0007669"/>
    <property type="project" value="UniProtKB-SubCell"/>
</dbReference>
<dbReference type="GO" id="GO:0000978">
    <property type="term" value="F:RNA polymerase II cis-regulatory region sequence-specific DNA binding"/>
    <property type="evidence" value="ECO:0007669"/>
    <property type="project" value="TreeGrafter"/>
</dbReference>
<keyword evidence="6" id="KW-0804">Transcription</keyword>
<organism evidence="10 11">
    <name type="scientific">Ancylostoma ceylanicum</name>
    <dbReference type="NCBI Taxonomy" id="53326"/>
    <lineage>
        <taxon>Eukaryota</taxon>
        <taxon>Metazoa</taxon>
        <taxon>Ecdysozoa</taxon>
        <taxon>Nematoda</taxon>
        <taxon>Chromadorea</taxon>
        <taxon>Rhabditida</taxon>
        <taxon>Rhabditina</taxon>
        <taxon>Rhabditomorpha</taxon>
        <taxon>Strongyloidea</taxon>
        <taxon>Ancylostomatidae</taxon>
        <taxon>Ancylostomatinae</taxon>
        <taxon>Ancylostoma</taxon>
    </lineage>
</organism>
<dbReference type="SUPFAM" id="SSF46689">
    <property type="entry name" value="Homeodomain-like"/>
    <property type="match status" value="1"/>
</dbReference>
<dbReference type="GO" id="GO:0000981">
    <property type="term" value="F:DNA-binding transcription factor activity, RNA polymerase II-specific"/>
    <property type="evidence" value="ECO:0007669"/>
    <property type="project" value="TreeGrafter"/>
</dbReference>
<dbReference type="FunFam" id="1.10.10.10:FF:000003">
    <property type="entry name" value="Paired box protein Pax-6"/>
    <property type="match status" value="1"/>
</dbReference>
<dbReference type="FunFam" id="1.10.10.10:FF:000013">
    <property type="entry name" value="Paired box 8 isoform 1"/>
    <property type="match status" value="1"/>
</dbReference>
<feature type="compositionally biased region" description="Polar residues" evidence="8">
    <location>
        <begin position="301"/>
        <end position="310"/>
    </location>
</feature>
<feature type="region of interest" description="Disordered" evidence="8">
    <location>
        <begin position="291"/>
        <end position="310"/>
    </location>
</feature>
<keyword evidence="7" id="KW-0539">Nucleus</keyword>
<gene>
    <name evidence="10" type="ORF">ANCCEY_03781</name>
</gene>
<dbReference type="InterPro" id="IPR009057">
    <property type="entry name" value="Homeodomain-like_sf"/>
</dbReference>
<evidence type="ECO:0000313" key="11">
    <source>
        <dbReference type="Proteomes" id="UP000054495"/>
    </source>
</evidence>
<dbReference type="InterPro" id="IPR036388">
    <property type="entry name" value="WH-like_DNA-bd_sf"/>
</dbReference>
<proteinExistence type="predicted"/>
<keyword evidence="11" id="KW-1185">Reference proteome</keyword>
<dbReference type="Proteomes" id="UP000054495">
    <property type="component" value="Unassembled WGS sequence"/>
</dbReference>
<dbReference type="InterPro" id="IPR001523">
    <property type="entry name" value="Paired_dom"/>
</dbReference>
<accession>A0A0D6LYL9</accession>
<evidence type="ECO:0000313" key="10">
    <source>
        <dbReference type="EMBL" id="EPB77165.1"/>
    </source>
</evidence>
<dbReference type="PROSITE" id="PS51057">
    <property type="entry name" value="PAIRED_2"/>
    <property type="match status" value="1"/>
</dbReference>
<sequence>MDLWRGYGYYPPSLAAASTGGPIPQPVPAHLGPSFGPPLGHTLGPFPIDNGHTGVNQLGGVFVNGRPLPDHIRGRIVEMAHQGVRPCDISRQLRVSHGCVSKILGRFYETGSVKPGSSKAAKPGGSGVSSKSEEKIYLQPGVIGGSKPKVATPRVVGCIAAYKRANPTMFAWEIREKLLQERVCDPDNVPSVSSINRIVRNKASMATSPSAVAPAPTLLAPPRTNHQHYQPNAAYSINDILGFEQKHKEWLRAKDDYAMDWMRPSLPTSATAYSTVGSIADGITASVVAAADKQSQQQQQHAPPNSFSLP</sequence>
<comment type="subcellular location">
    <subcellularLocation>
        <location evidence="1">Nucleus</location>
    </subcellularLocation>
</comment>
<evidence type="ECO:0000256" key="7">
    <source>
        <dbReference type="ARBA" id="ARBA00023242"/>
    </source>
</evidence>
<keyword evidence="2" id="KW-0217">Developmental protein</keyword>
<reference evidence="10 11" key="1">
    <citation type="submission" date="2013-05" db="EMBL/GenBank/DDBJ databases">
        <title>Draft genome of the parasitic nematode Anyclostoma ceylanicum.</title>
        <authorList>
            <person name="Mitreva M."/>
        </authorList>
    </citation>
    <scope>NUCLEOTIDE SEQUENCE [LARGE SCALE GENOMIC DNA]</scope>
</reference>
<feature type="domain" description="Paired" evidence="9">
    <location>
        <begin position="51"/>
        <end position="202"/>
    </location>
</feature>
<dbReference type="PRINTS" id="PR00027">
    <property type="entry name" value="PAIREDBOX"/>
</dbReference>
<protein>
    <submittedName>
        <fullName evidence="10">Paired box' domain protein</fullName>
    </submittedName>
</protein>
<keyword evidence="5" id="KW-0238">DNA-binding</keyword>
<dbReference type="InterPro" id="IPR043182">
    <property type="entry name" value="PAIRED_DNA-bd_dom"/>
</dbReference>
<dbReference type="AlphaFoldDB" id="A0A0D6LYL9"/>
<dbReference type="EMBL" id="KE124844">
    <property type="protein sequence ID" value="EPB77165.1"/>
    <property type="molecule type" value="Genomic_DNA"/>
</dbReference>
<evidence type="ECO:0000256" key="2">
    <source>
        <dbReference type="ARBA" id="ARBA00022473"/>
    </source>
</evidence>
<evidence type="ECO:0000256" key="6">
    <source>
        <dbReference type="ARBA" id="ARBA00023163"/>
    </source>
</evidence>
<dbReference type="Pfam" id="PF00292">
    <property type="entry name" value="PAX"/>
    <property type="match status" value="2"/>
</dbReference>
<dbReference type="PROSITE" id="PS00034">
    <property type="entry name" value="PAIRED_1"/>
    <property type="match status" value="1"/>
</dbReference>